<dbReference type="GO" id="GO:0003712">
    <property type="term" value="F:transcription coregulator activity"/>
    <property type="evidence" value="ECO:0007669"/>
    <property type="project" value="TreeGrafter"/>
</dbReference>
<proteinExistence type="predicted"/>
<dbReference type="InterPro" id="IPR005559">
    <property type="entry name" value="CG-1_dom"/>
</dbReference>
<dbReference type="GO" id="GO:0003690">
    <property type="term" value="F:double-stranded DNA binding"/>
    <property type="evidence" value="ECO:0007669"/>
    <property type="project" value="TreeGrafter"/>
</dbReference>
<dbReference type="AlphaFoldDB" id="A0A151U086"/>
<gene>
    <name evidence="5" type="ORF">KK1_005269</name>
</gene>
<evidence type="ECO:0000313" key="6">
    <source>
        <dbReference type="Proteomes" id="UP000075243"/>
    </source>
</evidence>
<evidence type="ECO:0000256" key="1">
    <source>
        <dbReference type="ARBA" id="ARBA00004123"/>
    </source>
</evidence>
<dbReference type="GO" id="GO:0006357">
    <property type="term" value="P:regulation of transcription by RNA polymerase II"/>
    <property type="evidence" value="ECO:0007669"/>
    <property type="project" value="TreeGrafter"/>
</dbReference>
<protein>
    <submittedName>
        <fullName evidence="5">Calmodulin-binding transcription activator 2</fullName>
    </submittedName>
</protein>
<accession>A0A151U086</accession>
<dbReference type="PANTHER" id="PTHR23335">
    <property type="entry name" value="CALMODULIN-BINDING TRANSCRIPTION ACTIVATOR CAMTA"/>
    <property type="match status" value="1"/>
</dbReference>
<dbReference type="PANTHER" id="PTHR23335:SF30">
    <property type="entry name" value="CALMODULIN-BINDING TRANSCRIPTION ACTIVATOR 3"/>
    <property type="match status" value="1"/>
</dbReference>
<evidence type="ECO:0000256" key="2">
    <source>
        <dbReference type="ARBA" id="ARBA00023163"/>
    </source>
</evidence>
<dbReference type="Proteomes" id="UP000075243">
    <property type="component" value="Chromosome 2"/>
</dbReference>
<organism evidence="5 6">
    <name type="scientific">Cajanus cajan</name>
    <name type="common">Pigeon pea</name>
    <name type="synonym">Cajanus indicus</name>
    <dbReference type="NCBI Taxonomy" id="3821"/>
    <lineage>
        <taxon>Eukaryota</taxon>
        <taxon>Viridiplantae</taxon>
        <taxon>Streptophyta</taxon>
        <taxon>Embryophyta</taxon>
        <taxon>Tracheophyta</taxon>
        <taxon>Spermatophyta</taxon>
        <taxon>Magnoliopsida</taxon>
        <taxon>eudicotyledons</taxon>
        <taxon>Gunneridae</taxon>
        <taxon>Pentapetalae</taxon>
        <taxon>rosids</taxon>
        <taxon>fabids</taxon>
        <taxon>Fabales</taxon>
        <taxon>Fabaceae</taxon>
        <taxon>Papilionoideae</taxon>
        <taxon>50 kb inversion clade</taxon>
        <taxon>NPAAA clade</taxon>
        <taxon>indigoferoid/millettioid clade</taxon>
        <taxon>Phaseoleae</taxon>
        <taxon>Cajanus</taxon>
    </lineage>
</organism>
<dbReference type="Pfam" id="PF03859">
    <property type="entry name" value="CG-1"/>
    <property type="match status" value="1"/>
</dbReference>
<dbReference type="PROSITE" id="PS51437">
    <property type="entry name" value="CG_1"/>
    <property type="match status" value="1"/>
</dbReference>
<dbReference type="STRING" id="3821.A0A151U086"/>
<dbReference type="Gramene" id="C.cajan_05140.t">
    <property type="protein sequence ID" value="C.cajan_05140.t"/>
    <property type="gene ID" value="C.cajan_05140"/>
</dbReference>
<name>A0A151U086_CAJCA</name>
<evidence type="ECO:0000313" key="5">
    <source>
        <dbReference type="EMBL" id="KYP72671.1"/>
    </source>
</evidence>
<evidence type="ECO:0000259" key="4">
    <source>
        <dbReference type="PROSITE" id="PS51437"/>
    </source>
</evidence>
<dbReference type="SMART" id="SM01076">
    <property type="entry name" value="CG-1"/>
    <property type="match status" value="1"/>
</dbReference>
<feature type="domain" description="CG-1" evidence="4">
    <location>
        <begin position="3"/>
        <end position="129"/>
    </location>
</feature>
<sequence length="135" mass="16190">MDIQQIILEAEHRWLRPVEICEIFSNRNKFLLAPEPAYMPPSGSLFLFDRMVVRFFRKDGHNWRKKKDARTVREVHETLKVGNVDVLSCYCAHGEENDNFQRRTYWMLKEELSHIVLLHYLQVKVANHSLNYFLL</sequence>
<dbReference type="EMBL" id="CM003604">
    <property type="protein sequence ID" value="KYP72671.1"/>
    <property type="molecule type" value="Genomic_DNA"/>
</dbReference>
<keyword evidence="2" id="KW-0804">Transcription</keyword>
<comment type="subcellular location">
    <subcellularLocation>
        <location evidence="1">Nucleus</location>
    </subcellularLocation>
</comment>
<keyword evidence="3" id="KW-0539">Nucleus</keyword>
<dbReference type="OMA" id="NVEAINC"/>
<keyword evidence="6" id="KW-1185">Reference proteome</keyword>
<evidence type="ECO:0000256" key="3">
    <source>
        <dbReference type="ARBA" id="ARBA00023242"/>
    </source>
</evidence>
<reference evidence="5 6" key="1">
    <citation type="journal article" date="2012" name="Nat. Biotechnol.">
        <title>Draft genome sequence of pigeonpea (Cajanus cajan), an orphan legume crop of resource-poor farmers.</title>
        <authorList>
            <person name="Varshney R.K."/>
            <person name="Chen W."/>
            <person name="Li Y."/>
            <person name="Bharti A.K."/>
            <person name="Saxena R.K."/>
            <person name="Schlueter J.A."/>
            <person name="Donoghue M.T."/>
            <person name="Azam S."/>
            <person name="Fan G."/>
            <person name="Whaley A.M."/>
            <person name="Farmer A.D."/>
            <person name="Sheridan J."/>
            <person name="Iwata A."/>
            <person name="Tuteja R."/>
            <person name="Penmetsa R.V."/>
            <person name="Wu W."/>
            <person name="Upadhyaya H.D."/>
            <person name="Yang S.P."/>
            <person name="Shah T."/>
            <person name="Saxena K.B."/>
            <person name="Michael T."/>
            <person name="McCombie W.R."/>
            <person name="Yang B."/>
            <person name="Zhang G."/>
            <person name="Yang H."/>
            <person name="Wang J."/>
            <person name="Spillane C."/>
            <person name="Cook D.R."/>
            <person name="May G.D."/>
            <person name="Xu X."/>
            <person name="Jackson S.A."/>
        </authorList>
    </citation>
    <scope>NUCLEOTIDE SEQUENCE [LARGE SCALE GENOMIC DNA]</scope>
    <source>
        <strain evidence="6">cv. Asha</strain>
    </source>
</reference>
<dbReference type="GO" id="GO:0005634">
    <property type="term" value="C:nucleus"/>
    <property type="evidence" value="ECO:0007669"/>
    <property type="project" value="UniProtKB-SubCell"/>
</dbReference>